<feature type="chain" id="PRO_5045619113" description="Caspase family p20 domain-containing protein" evidence="2">
    <location>
        <begin position="28"/>
        <end position="487"/>
    </location>
</feature>
<dbReference type="Proteomes" id="UP000248090">
    <property type="component" value="Unassembled WGS sequence"/>
</dbReference>
<keyword evidence="4" id="KW-1185">Reference proteome</keyword>
<keyword evidence="2" id="KW-0732">Signal</keyword>
<gene>
    <name evidence="3" type="ORF">WH50_20045</name>
</gene>
<accession>A0ABX5LWM8</accession>
<organism evidence="3 4">
    <name type="scientific">Pokkaliibacter plantistimulans</name>
    <dbReference type="NCBI Taxonomy" id="1635171"/>
    <lineage>
        <taxon>Bacteria</taxon>
        <taxon>Pseudomonadati</taxon>
        <taxon>Pseudomonadota</taxon>
        <taxon>Gammaproteobacteria</taxon>
        <taxon>Oceanospirillales</taxon>
        <taxon>Balneatrichaceae</taxon>
        <taxon>Pokkaliibacter</taxon>
    </lineage>
</organism>
<protein>
    <recommendedName>
        <fullName evidence="5">Caspase family p20 domain-containing protein</fullName>
    </recommendedName>
</protein>
<evidence type="ECO:0008006" key="5">
    <source>
        <dbReference type="Google" id="ProtNLM"/>
    </source>
</evidence>
<feature type="coiled-coil region" evidence="1">
    <location>
        <begin position="423"/>
        <end position="453"/>
    </location>
</feature>
<comment type="caution">
    <text evidence="3">The sequence shown here is derived from an EMBL/GenBank/DDBJ whole genome shotgun (WGS) entry which is preliminary data.</text>
</comment>
<proteinExistence type="predicted"/>
<name>A0ABX5LWM8_9GAMM</name>
<sequence>MIRPVTGCLSVSLLALAVAGISSTAQAATDAWLIGGGNFLDNSQGQIEQNVLWLDRLLQPRVQSLSIYYAAGVDADGKVPQKDVVFWAPPAETSAAMQPLARVFAPVGDNGKNYKFHDVQGVRGSTAKDSLVPALTRDFAAVKPGDDILLVYNGHGGGNPNTSLNHLKLWGEQTLDVGELSALFNKAPASSTVRFLMTQCYSGGFQKLIFEQPDSRRFNQQKRCGFMAESAWRESEGCALGINKEDFRDYTTYFFAALSGSTRLDTVLPTDPDLNHDGKVSYREAHLYTLQTAVSTDLSRATSEVFLEEWQPWFVRWDNTPNNPDSEYWHIAEQVAASNHLTLDSRLLWLQQRELERQMQASKTQQEALLINIGEEQKSLQAQLAAQWPELRNPYTLGYVQVIRNDLDAVQDSILAQPQYADLKASQDQYLQLQQQELELERHFTQIEKVLRMKKLARLQAAFQRYASIEERQQYQQLLSCEEGVLE</sequence>
<evidence type="ECO:0000313" key="3">
    <source>
        <dbReference type="EMBL" id="PXF29578.1"/>
    </source>
</evidence>
<evidence type="ECO:0000256" key="2">
    <source>
        <dbReference type="SAM" id="SignalP"/>
    </source>
</evidence>
<evidence type="ECO:0000313" key="4">
    <source>
        <dbReference type="Proteomes" id="UP000248090"/>
    </source>
</evidence>
<reference evidence="3 4" key="1">
    <citation type="submission" date="2015-03" db="EMBL/GenBank/DDBJ databases">
        <authorList>
            <person name="Krishnan R."/>
            <person name="Midha S."/>
            <person name="Patil P.B."/>
            <person name="Rameshkumar N."/>
        </authorList>
    </citation>
    <scope>NUCLEOTIDE SEQUENCE [LARGE SCALE GENOMIC DNA]</scope>
    <source>
        <strain evidence="3 4">L1E11</strain>
    </source>
</reference>
<dbReference type="RefSeq" id="WP_110189080.1">
    <property type="nucleotide sequence ID" value="NZ_CP177354.1"/>
</dbReference>
<dbReference type="EMBL" id="LAPT01000107">
    <property type="protein sequence ID" value="PXF29578.1"/>
    <property type="molecule type" value="Genomic_DNA"/>
</dbReference>
<keyword evidence="1" id="KW-0175">Coiled coil</keyword>
<feature type="signal peptide" evidence="2">
    <location>
        <begin position="1"/>
        <end position="27"/>
    </location>
</feature>
<evidence type="ECO:0000256" key="1">
    <source>
        <dbReference type="SAM" id="Coils"/>
    </source>
</evidence>